<dbReference type="PANTHER" id="PTHR10044">
    <property type="entry name" value="INHIBITOR OF APOPTOSIS"/>
    <property type="match status" value="1"/>
</dbReference>
<dbReference type="SMART" id="SM00238">
    <property type="entry name" value="BIR"/>
    <property type="match status" value="1"/>
</dbReference>
<dbReference type="Pfam" id="PF00653">
    <property type="entry name" value="BIR"/>
    <property type="match status" value="1"/>
</dbReference>
<sequence>MTEETKIKTKHSSQNNRNIFERAHHLRRLSKNRTDKLLATPANDNEASQACPNLTNPESNIHHENFGSTKSCRNNRKTESISRSFIDFFNKDIIVYSPSVWIVSPRINLHSFRNWPFEKYDLLVQAGFRYTGDNDVLHCPICNLRTHYHTWPTDEDPMIMHVQLSPLCECPKQVDAVFKKNKATDQRKILTRRSSFTGTDNCCFSCGLRITRYEQNQTPLEVHARFSPDCLHILDKEGKDRVKQVQTRWKKVFVPMFPNQINVNDRRTSFLRCTEDDVRKLAENLAFTGFFASKSSYYQSL</sequence>
<dbReference type="Gene3D" id="1.10.1170.10">
    <property type="entry name" value="Inhibitor Of Apoptosis Protein (2mihbC-IAP-1), Chain A"/>
    <property type="match status" value="2"/>
</dbReference>
<dbReference type="SUPFAM" id="SSF57924">
    <property type="entry name" value="Inhibitor of apoptosis (IAP) repeat"/>
    <property type="match status" value="2"/>
</dbReference>
<protein>
    <recommendedName>
        <fullName evidence="3">BIRC7_8</fullName>
    </recommendedName>
</protein>
<proteinExistence type="predicted"/>
<dbReference type="EMBL" id="CACVKT020003817">
    <property type="protein sequence ID" value="CAC5385938.1"/>
    <property type="molecule type" value="Genomic_DNA"/>
</dbReference>
<dbReference type="InterPro" id="IPR050784">
    <property type="entry name" value="IAP"/>
</dbReference>
<organism evidence="1 2">
    <name type="scientific">Mytilus coruscus</name>
    <name type="common">Sea mussel</name>
    <dbReference type="NCBI Taxonomy" id="42192"/>
    <lineage>
        <taxon>Eukaryota</taxon>
        <taxon>Metazoa</taxon>
        <taxon>Spiralia</taxon>
        <taxon>Lophotrochozoa</taxon>
        <taxon>Mollusca</taxon>
        <taxon>Bivalvia</taxon>
        <taxon>Autobranchia</taxon>
        <taxon>Pteriomorphia</taxon>
        <taxon>Mytilida</taxon>
        <taxon>Mytiloidea</taxon>
        <taxon>Mytilidae</taxon>
        <taxon>Mytilinae</taxon>
        <taxon>Mytilus</taxon>
    </lineage>
</organism>
<evidence type="ECO:0008006" key="3">
    <source>
        <dbReference type="Google" id="ProtNLM"/>
    </source>
</evidence>
<dbReference type="GO" id="GO:0005634">
    <property type="term" value="C:nucleus"/>
    <property type="evidence" value="ECO:0007669"/>
    <property type="project" value="TreeGrafter"/>
</dbReference>
<dbReference type="PROSITE" id="PS50143">
    <property type="entry name" value="BIR_REPEAT_2"/>
    <property type="match status" value="2"/>
</dbReference>
<dbReference type="AlphaFoldDB" id="A0A6J8BPN6"/>
<dbReference type="Proteomes" id="UP000507470">
    <property type="component" value="Unassembled WGS sequence"/>
</dbReference>
<dbReference type="PANTHER" id="PTHR10044:SF139">
    <property type="entry name" value="DEATH-ASSOCIATED INHIBITOR OF APOPTOSIS 2"/>
    <property type="match status" value="1"/>
</dbReference>
<reference evidence="1 2" key="1">
    <citation type="submission" date="2020-06" db="EMBL/GenBank/DDBJ databases">
        <authorList>
            <person name="Li R."/>
            <person name="Bekaert M."/>
        </authorList>
    </citation>
    <scope>NUCLEOTIDE SEQUENCE [LARGE SCALE GENOMIC DNA]</scope>
    <source>
        <strain evidence="2">wild</strain>
    </source>
</reference>
<dbReference type="InterPro" id="IPR001370">
    <property type="entry name" value="BIR_rpt"/>
</dbReference>
<evidence type="ECO:0000313" key="2">
    <source>
        <dbReference type="Proteomes" id="UP000507470"/>
    </source>
</evidence>
<accession>A0A6J8BPN6</accession>
<keyword evidence="2" id="KW-1185">Reference proteome</keyword>
<dbReference type="GO" id="GO:0005737">
    <property type="term" value="C:cytoplasm"/>
    <property type="evidence" value="ECO:0007669"/>
    <property type="project" value="TreeGrafter"/>
</dbReference>
<dbReference type="OrthoDB" id="6105880at2759"/>
<name>A0A6J8BPN6_MYTCO</name>
<evidence type="ECO:0000313" key="1">
    <source>
        <dbReference type="EMBL" id="CAC5385938.1"/>
    </source>
</evidence>
<gene>
    <name evidence="1" type="ORF">MCOR_21435</name>
</gene>